<accession>A0AAD6YNU7</accession>
<reference evidence="1" key="1">
    <citation type="submission" date="2023-03" db="EMBL/GenBank/DDBJ databases">
        <title>Massive genome expansion in bonnet fungi (Mycena s.s.) driven by repeated elements and novel gene families across ecological guilds.</title>
        <authorList>
            <consortium name="Lawrence Berkeley National Laboratory"/>
            <person name="Harder C.B."/>
            <person name="Miyauchi S."/>
            <person name="Viragh M."/>
            <person name="Kuo A."/>
            <person name="Thoen E."/>
            <person name="Andreopoulos B."/>
            <person name="Lu D."/>
            <person name="Skrede I."/>
            <person name="Drula E."/>
            <person name="Henrissat B."/>
            <person name="Morin E."/>
            <person name="Kohler A."/>
            <person name="Barry K."/>
            <person name="LaButti K."/>
            <person name="Morin E."/>
            <person name="Salamov A."/>
            <person name="Lipzen A."/>
            <person name="Mereny Z."/>
            <person name="Hegedus B."/>
            <person name="Baldrian P."/>
            <person name="Stursova M."/>
            <person name="Weitz H."/>
            <person name="Taylor A."/>
            <person name="Grigoriev I.V."/>
            <person name="Nagy L.G."/>
            <person name="Martin F."/>
            <person name="Kauserud H."/>
        </authorList>
    </citation>
    <scope>NUCLEOTIDE SEQUENCE</scope>
    <source>
        <strain evidence="1">9144</strain>
    </source>
</reference>
<protein>
    <submittedName>
        <fullName evidence="1">Uncharacterized protein</fullName>
    </submittedName>
</protein>
<evidence type="ECO:0000313" key="2">
    <source>
        <dbReference type="Proteomes" id="UP001219525"/>
    </source>
</evidence>
<name>A0AAD6YNU7_9AGAR</name>
<dbReference type="AlphaFoldDB" id="A0AAD6YNU7"/>
<sequence length="323" mass="34445">MSDATAKTTFVLQPPLITIDIAAGICKRNAKGKVVLPSGLSVPHTVPGPNLRARIVSWHAANSIACPAFISCSPPDPRLYTAAAVPSSQSTVSCHQDPTSNVYHAPVLQPLNTVPASHTASSASIPDPMHVPPPTRTRPVLSLSAQDRIAALESQIAALRTRRPDDRTAASFVPETRTVATYVSETVKPSPLPQPAVHGSIDQPHLLALSHRQPSPAMSKIRAYAPSLAPHVHYTPPAPYRVLEPQLASVSTNKPLSSSPASFYTVKTPPAQPVLPTSHRIPDSPQVPTSYYTHVPELYRYHLLNVSIDTSPVPASPVAPLAF</sequence>
<keyword evidence="2" id="KW-1185">Reference proteome</keyword>
<dbReference type="Proteomes" id="UP001219525">
    <property type="component" value="Unassembled WGS sequence"/>
</dbReference>
<gene>
    <name evidence="1" type="ORF">GGX14DRAFT_557502</name>
</gene>
<organism evidence="1 2">
    <name type="scientific">Mycena pura</name>
    <dbReference type="NCBI Taxonomy" id="153505"/>
    <lineage>
        <taxon>Eukaryota</taxon>
        <taxon>Fungi</taxon>
        <taxon>Dikarya</taxon>
        <taxon>Basidiomycota</taxon>
        <taxon>Agaricomycotina</taxon>
        <taxon>Agaricomycetes</taxon>
        <taxon>Agaricomycetidae</taxon>
        <taxon>Agaricales</taxon>
        <taxon>Marasmiineae</taxon>
        <taxon>Mycenaceae</taxon>
        <taxon>Mycena</taxon>
    </lineage>
</organism>
<proteinExistence type="predicted"/>
<evidence type="ECO:0000313" key="1">
    <source>
        <dbReference type="EMBL" id="KAJ7224643.1"/>
    </source>
</evidence>
<comment type="caution">
    <text evidence="1">The sequence shown here is derived from an EMBL/GenBank/DDBJ whole genome shotgun (WGS) entry which is preliminary data.</text>
</comment>
<dbReference type="EMBL" id="JARJCW010000005">
    <property type="protein sequence ID" value="KAJ7224643.1"/>
    <property type="molecule type" value="Genomic_DNA"/>
</dbReference>